<evidence type="ECO:0000256" key="1">
    <source>
        <dbReference type="ARBA" id="ARBA00022801"/>
    </source>
</evidence>
<dbReference type="HAMAP" id="MF_01940">
    <property type="entry name" value="RNA_CPDase"/>
    <property type="match status" value="1"/>
</dbReference>
<keyword evidence="1 2" id="KW-0378">Hydrolase</keyword>
<evidence type="ECO:0000313" key="4">
    <source>
        <dbReference type="Proteomes" id="UP001202550"/>
    </source>
</evidence>
<dbReference type="PANTHER" id="PTHR35561:SF1">
    <property type="entry name" value="RNA 2',3'-CYCLIC PHOSPHODIESTERASE"/>
    <property type="match status" value="1"/>
</dbReference>
<comment type="similarity">
    <text evidence="2">Belongs to the 2H phosphoesterase superfamily. ThpR family.</text>
</comment>
<feature type="short sequence motif" description="HXTX 1" evidence="2">
    <location>
        <begin position="37"/>
        <end position="40"/>
    </location>
</feature>
<sequence>MMRAFLGLEIPPHIGAQLLLQSHKLPVARKQPPENYHLTLVFLGEQPFDVLEELDLALQEFRAPAPTVQLAGLGLFGGAKPHNLHAGVVPNPALAHLQKRLETLARGFGMDIPRRKFTPHVTLAYLRPADFELGELEMALARGMGFASDPFTPDALAMFRVHQGKHGNRYDVAADYPLSNR</sequence>
<dbReference type="Gene3D" id="3.90.1140.10">
    <property type="entry name" value="Cyclic phosphodiesterase"/>
    <property type="match status" value="1"/>
</dbReference>
<evidence type="ECO:0000313" key="3">
    <source>
        <dbReference type="EMBL" id="MCL1627973.1"/>
    </source>
</evidence>
<dbReference type="Proteomes" id="UP001202550">
    <property type="component" value="Unassembled WGS sequence"/>
</dbReference>
<dbReference type="InterPro" id="IPR009097">
    <property type="entry name" value="Cyclic_Pdiesterase"/>
</dbReference>
<evidence type="ECO:0000256" key="2">
    <source>
        <dbReference type="HAMAP-Rule" id="MF_01940"/>
    </source>
</evidence>
<dbReference type="Pfam" id="PF13563">
    <property type="entry name" value="2_5_RNA_ligase2"/>
    <property type="match status" value="1"/>
</dbReference>
<feature type="active site" description="Proton donor" evidence="2">
    <location>
        <position position="37"/>
    </location>
</feature>
<dbReference type="EMBL" id="JALZWP010000003">
    <property type="protein sequence ID" value="MCL1627973.1"/>
    <property type="molecule type" value="Genomic_DNA"/>
</dbReference>
<protein>
    <recommendedName>
        <fullName evidence="2">RNA 2',3'-cyclic phosphodiesterase</fullName>
        <shortName evidence="2">RNA 2',3'-CPDase</shortName>
        <ecNumber evidence="2">3.1.4.58</ecNumber>
    </recommendedName>
</protein>
<comment type="function">
    <text evidence="2">Hydrolyzes RNA 2',3'-cyclic phosphodiester to an RNA 2'-phosphomonoester.</text>
</comment>
<comment type="caution">
    <text evidence="3">The sequence shown here is derived from an EMBL/GenBank/DDBJ whole genome shotgun (WGS) entry which is preliminary data.</text>
</comment>
<gene>
    <name evidence="3" type="primary">thpR</name>
    <name evidence="3" type="ORF">M3N55_04460</name>
</gene>
<dbReference type="InterPro" id="IPR004175">
    <property type="entry name" value="RNA_CPDase"/>
</dbReference>
<comment type="catalytic activity">
    <reaction evidence="2">
        <text>a 3'-end 2',3'-cyclophospho-ribonucleotide-RNA + H2O = a 3'-end 2'-phospho-ribonucleotide-RNA + H(+)</text>
        <dbReference type="Rhea" id="RHEA:11828"/>
        <dbReference type="Rhea" id="RHEA-COMP:10464"/>
        <dbReference type="Rhea" id="RHEA-COMP:17353"/>
        <dbReference type="ChEBI" id="CHEBI:15377"/>
        <dbReference type="ChEBI" id="CHEBI:15378"/>
        <dbReference type="ChEBI" id="CHEBI:83064"/>
        <dbReference type="ChEBI" id="CHEBI:173113"/>
        <dbReference type="EC" id="3.1.4.58"/>
    </reaction>
</comment>
<name>A0ABT0LZZ5_9RHOB</name>
<accession>A0ABT0LZZ5</accession>
<keyword evidence="4" id="KW-1185">Reference proteome</keyword>
<dbReference type="RefSeq" id="WP_249056795.1">
    <property type="nucleotide sequence ID" value="NZ_JALZWP010000003.1"/>
</dbReference>
<proteinExistence type="inferred from homology"/>
<feature type="short sequence motif" description="HXTX 2" evidence="2">
    <location>
        <begin position="120"/>
        <end position="123"/>
    </location>
</feature>
<dbReference type="SUPFAM" id="SSF55144">
    <property type="entry name" value="LigT-like"/>
    <property type="match status" value="1"/>
</dbReference>
<dbReference type="NCBIfam" id="TIGR02258">
    <property type="entry name" value="2_5_ligase"/>
    <property type="match status" value="1"/>
</dbReference>
<dbReference type="EC" id="3.1.4.58" evidence="2"/>
<dbReference type="PANTHER" id="PTHR35561">
    <property type="entry name" value="RNA 2',3'-CYCLIC PHOSPHODIESTERASE"/>
    <property type="match status" value="1"/>
</dbReference>
<reference evidence="3 4" key="1">
    <citation type="submission" date="2022-05" db="EMBL/GenBank/DDBJ databases">
        <title>Seasonal and diel survey of microbial diversity of the Tyrrhenian coast.</title>
        <authorList>
            <person name="Gattoni G."/>
            <person name="Corral P."/>
        </authorList>
    </citation>
    <scope>NUCLEOTIDE SEQUENCE [LARGE SCALE GENOMIC DNA]</scope>
    <source>
        <strain evidence="3 4">V10</strain>
    </source>
</reference>
<feature type="active site" description="Proton acceptor" evidence="2">
    <location>
        <position position="120"/>
    </location>
</feature>
<organism evidence="3 4">
    <name type="scientific">Roseinatronobacter domitianus</name>
    <dbReference type="NCBI Taxonomy" id="2940293"/>
    <lineage>
        <taxon>Bacteria</taxon>
        <taxon>Pseudomonadati</taxon>
        <taxon>Pseudomonadota</taxon>
        <taxon>Alphaproteobacteria</taxon>
        <taxon>Rhodobacterales</taxon>
        <taxon>Paracoccaceae</taxon>
        <taxon>Roseinatronobacter</taxon>
    </lineage>
</organism>